<accession>A0A371NWN5</accession>
<evidence type="ECO:0000256" key="2">
    <source>
        <dbReference type="ARBA" id="ARBA00023125"/>
    </source>
</evidence>
<keyword evidence="6" id="KW-1185">Reference proteome</keyword>
<name>A0A371NWN5_9MICO</name>
<dbReference type="InterPro" id="IPR028082">
    <property type="entry name" value="Peripla_BP_I"/>
</dbReference>
<evidence type="ECO:0000256" key="1">
    <source>
        <dbReference type="ARBA" id="ARBA00023015"/>
    </source>
</evidence>
<evidence type="ECO:0000256" key="3">
    <source>
        <dbReference type="ARBA" id="ARBA00023163"/>
    </source>
</evidence>
<dbReference type="InterPro" id="IPR000843">
    <property type="entry name" value="HTH_LacI"/>
</dbReference>
<evidence type="ECO:0000259" key="4">
    <source>
        <dbReference type="PROSITE" id="PS50932"/>
    </source>
</evidence>
<dbReference type="CDD" id="cd06267">
    <property type="entry name" value="PBP1_LacI_sugar_binding-like"/>
    <property type="match status" value="1"/>
</dbReference>
<keyword evidence="3" id="KW-0804">Transcription</keyword>
<dbReference type="Proteomes" id="UP000262172">
    <property type="component" value="Unassembled WGS sequence"/>
</dbReference>
<dbReference type="Gene3D" id="3.40.50.2300">
    <property type="match status" value="2"/>
</dbReference>
<dbReference type="PANTHER" id="PTHR30146:SF138">
    <property type="entry name" value="TRANSCRIPTIONAL REGULATORY PROTEIN"/>
    <property type="match status" value="1"/>
</dbReference>
<dbReference type="SMART" id="SM00354">
    <property type="entry name" value="HTH_LACI"/>
    <property type="match status" value="1"/>
</dbReference>
<feature type="domain" description="HTH lacI-type" evidence="4">
    <location>
        <begin position="8"/>
        <end position="62"/>
    </location>
</feature>
<proteinExistence type="predicted"/>
<dbReference type="AlphaFoldDB" id="A0A371NWN5"/>
<comment type="caution">
    <text evidence="5">The sequence shown here is derived from an EMBL/GenBank/DDBJ whole genome shotgun (WGS) entry which is preliminary data.</text>
</comment>
<dbReference type="RefSeq" id="WP_116241013.1">
    <property type="nucleotide sequence ID" value="NZ_QUAB01000016.1"/>
</dbReference>
<dbReference type="Gene3D" id="1.10.260.40">
    <property type="entry name" value="lambda repressor-like DNA-binding domains"/>
    <property type="match status" value="1"/>
</dbReference>
<reference evidence="5 6" key="1">
    <citation type="submission" date="2018-08" db="EMBL/GenBank/DDBJ databases">
        <title>Isolation, diversity and antifungal activity of Actinobacteria from cow dung.</title>
        <authorList>
            <person name="Ling L."/>
        </authorList>
    </citation>
    <scope>NUCLEOTIDE SEQUENCE [LARGE SCALE GENOMIC DNA]</scope>
    <source>
        <strain evidence="5 6">NEAU-LLE</strain>
    </source>
</reference>
<keyword evidence="1" id="KW-0805">Transcription regulation</keyword>
<dbReference type="OrthoDB" id="3258243at2"/>
<dbReference type="SUPFAM" id="SSF47413">
    <property type="entry name" value="lambda repressor-like DNA-binding domains"/>
    <property type="match status" value="1"/>
</dbReference>
<protein>
    <submittedName>
        <fullName evidence="5">LacI family transcriptional regulator</fullName>
    </submittedName>
</protein>
<evidence type="ECO:0000313" key="5">
    <source>
        <dbReference type="EMBL" id="REJ07497.1"/>
    </source>
</evidence>
<dbReference type="PROSITE" id="PS00356">
    <property type="entry name" value="HTH_LACI_1"/>
    <property type="match status" value="1"/>
</dbReference>
<dbReference type="EMBL" id="QUAB01000016">
    <property type="protein sequence ID" value="REJ07497.1"/>
    <property type="molecule type" value="Genomic_DNA"/>
</dbReference>
<organism evidence="5 6">
    <name type="scientific">Microbacterium bovistercoris</name>
    <dbReference type="NCBI Taxonomy" id="2293570"/>
    <lineage>
        <taxon>Bacteria</taxon>
        <taxon>Bacillati</taxon>
        <taxon>Actinomycetota</taxon>
        <taxon>Actinomycetes</taxon>
        <taxon>Micrococcales</taxon>
        <taxon>Microbacteriaceae</taxon>
        <taxon>Microbacterium</taxon>
    </lineage>
</organism>
<dbReference type="GO" id="GO:0003700">
    <property type="term" value="F:DNA-binding transcription factor activity"/>
    <property type="evidence" value="ECO:0007669"/>
    <property type="project" value="TreeGrafter"/>
</dbReference>
<dbReference type="GO" id="GO:0000976">
    <property type="term" value="F:transcription cis-regulatory region binding"/>
    <property type="evidence" value="ECO:0007669"/>
    <property type="project" value="TreeGrafter"/>
</dbReference>
<dbReference type="PROSITE" id="PS50932">
    <property type="entry name" value="HTH_LACI_2"/>
    <property type="match status" value="1"/>
</dbReference>
<dbReference type="InterPro" id="IPR010982">
    <property type="entry name" value="Lambda_DNA-bd_dom_sf"/>
</dbReference>
<dbReference type="Pfam" id="PF13377">
    <property type="entry name" value="Peripla_BP_3"/>
    <property type="match status" value="1"/>
</dbReference>
<evidence type="ECO:0000313" key="6">
    <source>
        <dbReference type="Proteomes" id="UP000262172"/>
    </source>
</evidence>
<keyword evidence="2" id="KW-0238">DNA-binding</keyword>
<sequence>MTGASKRAGITDVAKLAGVSLSTVSRAMNGNPTVDPALAARVLAAAQELGYTANPVARSLVLGRTQTVAVVIPDLENPTFQAILRGLSRAATLDGYHVLIADSVEDLAEERALAGTTRRRTDGVILCSPRMPQDELTALLPTLSPVVVINRGVQDGAPVVAADYGAALRELIEHLVAEGHRHLLYLAGSTRSASHVARQEAIARALADHDDLVIDELPAGVGFDSGTAAADGVLDSGATAVLAFNDLVAMGLLSELTTRGIRVPEQLSIVGFDDIPFAAYTSPPLTTAAVPASELGERAWQAMQALLQDEEPTPFQTLSPQLIVRGSTAPPHA</sequence>
<dbReference type="CDD" id="cd01392">
    <property type="entry name" value="HTH_LacI"/>
    <property type="match status" value="1"/>
</dbReference>
<dbReference type="PANTHER" id="PTHR30146">
    <property type="entry name" value="LACI-RELATED TRANSCRIPTIONAL REPRESSOR"/>
    <property type="match status" value="1"/>
</dbReference>
<dbReference type="SUPFAM" id="SSF53822">
    <property type="entry name" value="Periplasmic binding protein-like I"/>
    <property type="match status" value="1"/>
</dbReference>
<dbReference type="InterPro" id="IPR046335">
    <property type="entry name" value="LacI/GalR-like_sensor"/>
</dbReference>
<dbReference type="Pfam" id="PF00356">
    <property type="entry name" value="LacI"/>
    <property type="match status" value="1"/>
</dbReference>
<gene>
    <name evidence="5" type="ORF">DY023_03805</name>
</gene>